<dbReference type="Proteomes" id="UP001519460">
    <property type="component" value="Unassembled WGS sequence"/>
</dbReference>
<dbReference type="AlphaFoldDB" id="A0ABD0M9U9"/>
<evidence type="ECO:0000256" key="1">
    <source>
        <dbReference type="SAM" id="MobiDB-lite"/>
    </source>
</evidence>
<evidence type="ECO:0000313" key="4">
    <source>
        <dbReference type="Proteomes" id="UP001519460"/>
    </source>
</evidence>
<comment type="caution">
    <text evidence="3">The sequence shown here is derived from an EMBL/GenBank/DDBJ whole genome shotgun (WGS) entry which is preliminary data.</text>
</comment>
<dbReference type="PANTHER" id="PTHR22896:SF0">
    <property type="entry name" value="CYCLIN N-TERMINAL DOMAIN-CONTAINING PROTEIN"/>
    <property type="match status" value="1"/>
</dbReference>
<dbReference type="InterPro" id="IPR036915">
    <property type="entry name" value="Cyclin-like_sf"/>
</dbReference>
<evidence type="ECO:0000313" key="3">
    <source>
        <dbReference type="EMBL" id="KAK7508230.1"/>
    </source>
</evidence>
<feature type="region of interest" description="Disordered" evidence="1">
    <location>
        <begin position="156"/>
        <end position="228"/>
    </location>
</feature>
<feature type="domain" description="Cyclin N-terminal" evidence="2">
    <location>
        <begin position="393"/>
        <end position="472"/>
    </location>
</feature>
<sequence>MANSGRKNQKHRNSRRRLAAISFLSNISLDGTHSDTKLAIYSRKNKRHVSKDDEENVETSSWNNAQLAREITNDTLSGKILKHGKPKHSVEIADPGTGSARSVVDGGPASSSRSEKNTDGANVVATGSKRWRAASVSGDREKQAVKKKLMHMLSDLGSRREAVAETVGERSRRSSSMSDNSSESAPKEVRFLSPDGQRSTSSGRPDSGLEDLRPRVRHTSGSRSISSSEGLLHMGLQVSARVEEGQDVSYSRFLVPSRSRILQRANSDGTSASGDGSLHSSGHEVLRSISADACPTGVRGSHALDRVPEEVMENYNANILDDPELHSGSYRTLMTFPSYVVSVIDYAKPSVLKKELNDKFKDRFPNIQLTLSKLRSLKREMKRIAYAKCHLDLWSVAQAYVYFEKLIIKHLVNKQNRKLCAGACLLLSCKLSDVKGAELAKLIETIEDVYKVNRKDLLNFELECLVALELCLHVPDSEVFPHYQRLLYNS</sequence>
<organism evidence="3 4">
    <name type="scientific">Batillaria attramentaria</name>
    <dbReference type="NCBI Taxonomy" id="370345"/>
    <lineage>
        <taxon>Eukaryota</taxon>
        <taxon>Metazoa</taxon>
        <taxon>Spiralia</taxon>
        <taxon>Lophotrochozoa</taxon>
        <taxon>Mollusca</taxon>
        <taxon>Gastropoda</taxon>
        <taxon>Caenogastropoda</taxon>
        <taxon>Sorbeoconcha</taxon>
        <taxon>Cerithioidea</taxon>
        <taxon>Batillariidae</taxon>
        <taxon>Batillaria</taxon>
    </lineage>
</organism>
<feature type="region of interest" description="Disordered" evidence="1">
    <location>
        <begin position="83"/>
        <end position="144"/>
    </location>
</feature>
<protein>
    <recommendedName>
        <fullName evidence="2">Cyclin N-terminal domain-containing protein</fullName>
    </recommendedName>
</protein>
<dbReference type="Gene3D" id="1.10.472.10">
    <property type="entry name" value="Cyclin-like"/>
    <property type="match status" value="1"/>
</dbReference>
<dbReference type="InterPro" id="IPR012388">
    <property type="entry name" value="CABLES1/2"/>
</dbReference>
<accession>A0ABD0M9U9</accession>
<feature type="compositionally biased region" description="Basic and acidic residues" evidence="1">
    <location>
        <begin position="157"/>
        <end position="172"/>
    </location>
</feature>
<dbReference type="PIRSF" id="PIRSF025798">
    <property type="entry name" value="Cables"/>
    <property type="match status" value="1"/>
</dbReference>
<dbReference type="CDD" id="cd20556">
    <property type="entry name" value="CYCLIN_CABLES"/>
    <property type="match status" value="1"/>
</dbReference>
<keyword evidence="4" id="KW-1185">Reference proteome</keyword>
<reference evidence="3 4" key="1">
    <citation type="journal article" date="2023" name="Sci. Data">
        <title>Genome assembly of the Korean intertidal mud-creeper Batillaria attramentaria.</title>
        <authorList>
            <person name="Patra A.K."/>
            <person name="Ho P.T."/>
            <person name="Jun S."/>
            <person name="Lee S.J."/>
            <person name="Kim Y."/>
            <person name="Won Y.J."/>
        </authorList>
    </citation>
    <scope>NUCLEOTIDE SEQUENCE [LARGE SCALE GENOMIC DNA]</scope>
    <source>
        <strain evidence="3">Wonlab-2016</strain>
    </source>
</reference>
<proteinExistence type="predicted"/>
<dbReference type="Pfam" id="PF00134">
    <property type="entry name" value="Cyclin_N"/>
    <property type="match status" value="1"/>
</dbReference>
<dbReference type="SUPFAM" id="SSF47954">
    <property type="entry name" value="Cyclin-like"/>
    <property type="match status" value="1"/>
</dbReference>
<feature type="compositionally biased region" description="Low complexity" evidence="1">
    <location>
        <begin position="174"/>
        <end position="184"/>
    </location>
</feature>
<dbReference type="PANTHER" id="PTHR22896">
    <property type="entry name" value="CDK5 AND ABL1 ENZYME SUBSTRATE 1"/>
    <property type="match status" value="1"/>
</dbReference>
<gene>
    <name evidence="3" type="ORF">BaRGS_00000469</name>
</gene>
<evidence type="ECO:0000259" key="2">
    <source>
        <dbReference type="Pfam" id="PF00134"/>
    </source>
</evidence>
<dbReference type="InterPro" id="IPR006671">
    <property type="entry name" value="Cyclin_N"/>
</dbReference>
<dbReference type="EMBL" id="JACVVK020000002">
    <property type="protein sequence ID" value="KAK7508230.1"/>
    <property type="molecule type" value="Genomic_DNA"/>
</dbReference>
<name>A0ABD0M9U9_9CAEN</name>